<evidence type="ECO:0000256" key="4">
    <source>
        <dbReference type="ARBA" id="ARBA00022837"/>
    </source>
</evidence>
<accession>A0A6B3L8T6</accession>
<dbReference type="Gene3D" id="3.40.720.10">
    <property type="entry name" value="Alkaline Phosphatase, subunit A"/>
    <property type="match status" value="1"/>
</dbReference>
<dbReference type="EMBL" id="CP066776">
    <property type="protein sequence ID" value="QQL46198.1"/>
    <property type="molecule type" value="Genomic_DNA"/>
</dbReference>
<dbReference type="PANTHER" id="PTHR42693">
    <property type="entry name" value="ARYLSULFATASE FAMILY MEMBER"/>
    <property type="match status" value="1"/>
</dbReference>
<name>A0A6B3L8T6_9BACT</name>
<dbReference type="PROSITE" id="PS00149">
    <property type="entry name" value="SULFATASE_2"/>
    <property type="match status" value="1"/>
</dbReference>
<dbReference type="Pfam" id="PF00884">
    <property type="entry name" value="Sulfatase"/>
    <property type="match status" value="1"/>
</dbReference>
<evidence type="ECO:0000313" key="7">
    <source>
        <dbReference type="Proteomes" id="UP000475117"/>
    </source>
</evidence>
<keyword evidence="7" id="KW-1185">Reference proteome</keyword>
<sequence>MKIPPWLTVLAGMTLVLFEVRAEQPNIVLLLADDLGYGELGCYGQQVIQTPTLDKLAAEGMRFEQFYAGSPVCAPSRAVLMSGKHAGHTSIRGNLGVFDGGERRRVALQPDETTMAEMLKAAGYQTAFVGKWHLDVAEDPSTWAFSRGFDFSVQEQWDARNPSRYNANKHWINGDQESINYDITRYDCLDEFRTDLALQFLDEKDDERPFFLMMSYRAPHAHERKIGNQTLYADRGWTEMQRRHAAKITLLDREVGRLLKRLEKDGDLENTLVLFTSDNGPHVEGQHIPNPFQSSGPFRGHKRDVYEGGIRVPLIAYWNGKIQAGSVTRHLSAFYDIMPTLAQVAGTSAPDDTDGISFLPELQGKAQAEHEALYFELFHVGNSHFRQAVRQQNLKAVRNGENSEIELYDLSTNHVESQNLAPHRPQEVEMIKQQIDKSHRDTPGFSIQK</sequence>
<dbReference type="AlphaFoldDB" id="A0A6B3L8T6"/>
<keyword evidence="3 6" id="KW-0378">Hydrolase</keyword>
<dbReference type="SUPFAM" id="SSF53649">
    <property type="entry name" value="Alkaline phosphatase-like"/>
    <property type="match status" value="1"/>
</dbReference>
<keyword evidence="4" id="KW-0106">Calcium</keyword>
<dbReference type="Proteomes" id="UP000475117">
    <property type="component" value="Chromosome"/>
</dbReference>
<dbReference type="InterPro" id="IPR017850">
    <property type="entry name" value="Alkaline_phosphatase_core_sf"/>
</dbReference>
<feature type="domain" description="Sulfatase N-terminal" evidence="5">
    <location>
        <begin position="25"/>
        <end position="346"/>
    </location>
</feature>
<evidence type="ECO:0000256" key="3">
    <source>
        <dbReference type="ARBA" id="ARBA00022801"/>
    </source>
</evidence>
<dbReference type="GO" id="GO:0004065">
    <property type="term" value="F:arylsulfatase activity"/>
    <property type="evidence" value="ECO:0007669"/>
    <property type="project" value="TreeGrafter"/>
</dbReference>
<reference evidence="6 7" key="1">
    <citation type="submission" date="2020-12" db="EMBL/GenBank/DDBJ databases">
        <title>Sulforoseuscoccus oceanibium gen. nov., sp. nov., a representative of the phylum Verrucomicrobia with special cytoplasmic membrane, and proposal of Sulforoseuscoccusaceae fam. nov.</title>
        <authorList>
            <person name="Xi F."/>
        </authorList>
    </citation>
    <scope>NUCLEOTIDE SEQUENCE [LARGE SCALE GENOMIC DNA]</scope>
    <source>
        <strain evidence="6 7">T37</strain>
    </source>
</reference>
<protein>
    <submittedName>
        <fullName evidence="6">Sulfatase-like hydrolase/transferase</fullName>
    </submittedName>
</protein>
<keyword evidence="6" id="KW-0808">Transferase</keyword>
<comment type="similarity">
    <text evidence="1">Belongs to the sulfatase family.</text>
</comment>
<dbReference type="InterPro" id="IPR024607">
    <property type="entry name" value="Sulfatase_CS"/>
</dbReference>
<dbReference type="GO" id="GO:0016740">
    <property type="term" value="F:transferase activity"/>
    <property type="evidence" value="ECO:0007669"/>
    <property type="project" value="UniProtKB-KW"/>
</dbReference>
<keyword evidence="2" id="KW-0479">Metal-binding</keyword>
<evidence type="ECO:0000256" key="1">
    <source>
        <dbReference type="ARBA" id="ARBA00008779"/>
    </source>
</evidence>
<dbReference type="PANTHER" id="PTHR42693:SF53">
    <property type="entry name" value="ENDO-4-O-SULFATASE"/>
    <property type="match status" value="1"/>
</dbReference>
<organism evidence="6 7">
    <name type="scientific">Sulfuriroseicoccus oceanibius</name>
    <dbReference type="NCBI Taxonomy" id="2707525"/>
    <lineage>
        <taxon>Bacteria</taxon>
        <taxon>Pseudomonadati</taxon>
        <taxon>Verrucomicrobiota</taxon>
        <taxon>Verrucomicrobiia</taxon>
        <taxon>Verrucomicrobiales</taxon>
        <taxon>Verrucomicrobiaceae</taxon>
        <taxon>Sulfuriroseicoccus</taxon>
    </lineage>
</organism>
<dbReference type="InterPro" id="IPR000917">
    <property type="entry name" value="Sulfatase_N"/>
</dbReference>
<dbReference type="Gene3D" id="3.30.1120.10">
    <property type="match status" value="1"/>
</dbReference>
<evidence type="ECO:0000313" key="6">
    <source>
        <dbReference type="EMBL" id="QQL46198.1"/>
    </source>
</evidence>
<proteinExistence type="inferred from homology"/>
<dbReference type="KEGG" id="soa:G3M56_006350"/>
<dbReference type="RefSeq" id="WP_164362967.1">
    <property type="nucleotide sequence ID" value="NZ_CP066776.1"/>
</dbReference>
<gene>
    <name evidence="6" type="ORF">G3M56_006350</name>
</gene>
<evidence type="ECO:0000256" key="2">
    <source>
        <dbReference type="ARBA" id="ARBA00022723"/>
    </source>
</evidence>
<evidence type="ECO:0000259" key="5">
    <source>
        <dbReference type="Pfam" id="PF00884"/>
    </source>
</evidence>
<dbReference type="InterPro" id="IPR050738">
    <property type="entry name" value="Sulfatase"/>
</dbReference>
<dbReference type="GO" id="GO:0046872">
    <property type="term" value="F:metal ion binding"/>
    <property type="evidence" value="ECO:0007669"/>
    <property type="project" value="UniProtKB-KW"/>
</dbReference>